<reference evidence="2 3" key="1">
    <citation type="submission" date="2024-01" db="EMBL/GenBank/DDBJ databases">
        <authorList>
            <person name="Waweru B."/>
        </authorList>
    </citation>
    <scope>NUCLEOTIDE SEQUENCE [LARGE SCALE GENOMIC DNA]</scope>
</reference>
<evidence type="ECO:0000256" key="1">
    <source>
        <dbReference type="SAM" id="MobiDB-lite"/>
    </source>
</evidence>
<evidence type="ECO:0000313" key="3">
    <source>
        <dbReference type="Proteomes" id="UP001314170"/>
    </source>
</evidence>
<sequence>MEERGEKGKNKEGKKKVVLGKPYKEIKGRSKTLCTNMHARRNDPIPHGIYGLDVRETSCKISHAIQTRKNPRHTHGEAEAQRYSAKDEATEGRVATRKQLRRRDSNSISLERWKMYFALDKPLVGTVLYMTNSEDHLQYYPSGGCKFLCFRIVNGLLCPICKKLATSPLVMRS</sequence>
<feature type="compositionally biased region" description="Basic and acidic residues" evidence="1">
    <location>
        <begin position="1"/>
        <end position="11"/>
    </location>
</feature>
<dbReference type="AlphaFoldDB" id="A0AAV1SKJ1"/>
<evidence type="ECO:0000313" key="2">
    <source>
        <dbReference type="EMBL" id="CAK7353426.1"/>
    </source>
</evidence>
<gene>
    <name evidence="2" type="ORF">DCAF_LOCUS24722</name>
</gene>
<feature type="region of interest" description="Disordered" evidence="1">
    <location>
        <begin position="66"/>
        <end position="101"/>
    </location>
</feature>
<organism evidence="2 3">
    <name type="scientific">Dovyalis caffra</name>
    <dbReference type="NCBI Taxonomy" id="77055"/>
    <lineage>
        <taxon>Eukaryota</taxon>
        <taxon>Viridiplantae</taxon>
        <taxon>Streptophyta</taxon>
        <taxon>Embryophyta</taxon>
        <taxon>Tracheophyta</taxon>
        <taxon>Spermatophyta</taxon>
        <taxon>Magnoliopsida</taxon>
        <taxon>eudicotyledons</taxon>
        <taxon>Gunneridae</taxon>
        <taxon>Pentapetalae</taxon>
        <taxon>rosids</taxon>
        <taxon>fabids</taxon>
        <taxon>Malpighiales</taxon>
        <taxon>Salicaceae</taxon>
        <taxon>Flacourtieae</taxon>
        <taxon>Dovyalis</taxon>
    </lineage>
</organism>
<feature type="region of interest" description="Disordered" evidence="1">
    <location>
        <begin position="1"/>
        <end position="22"/>
    </location>
</feature>
<accession>A0AAV1SKJ1</accession>
<feature type="compositionally biased region" description="Basic and acidic residues" evidence="1">
    <location>
        <begin position="74"/>
        <end position="91"/>
    </location>
</feature>
<dbReference type="EMBL" id="CAWUPB010001194">
    <property type="protein sequence ID" value="CAK7353426.1"/>
    <property type="molecule type" value="Genomic_DNA"/>
</dbReference>
<name>A0AAV1SKJ1_9ROSI</name>
<dbReference type="Proteomes" id="UP001314170">
    <property type="component" value="Unassembled WGS sequence"/>
</dbReference>
<comment type="caution">
    <text evidence="2">The sequence shown here is derived from an EMBL/GenBank/DDBJ whole genome shotgun (WGS) entry which is preliminary data.</text>
</comment>
<keyword evidence="3" id="KW-1185">Reference proteome</keyword>
<protein>
    <recommendedName>
        <fullName evidence="4">Recombination activating protein 1</fullName>
    </recommendedName>
</protein>
<evidence type="ECO:0008006" key="4">
    <source>
        <dbReference type="Google" id="ProtNLM"/>
    </source>
</evidence>
<proteinExistence type="predicted"/>